<comment type="caution">
    <text evidence="6">The sequence shown here is derived from an EMBL/GenBank/DDBJ whole genome shotgun (WGS) entry which is preliminary data.</text>
</comment>
<dbReference type="OrthoDB" id="9766715at2"/>
<keyword evidence="7" id="KW-1185">Reference proteome</keyword>
<dbReference type="Gene3D" id="3.40.50.970">
    <property type="match status" value="1"/>
</dbReference>
<dbReference type="Proteomes" id="UP000320513">
    <property type="component" value="Unassembled WGS sequence"/>
</dbReference>
<evidence type="ECO:0000259" key="5">
    <source>
        <dbReference type="Pfam" id="PF00676"/>
    </source>
</evidence>
<proteinExistence type="predicted"/>
<dbReference type="GO" id="GO:0000287">
    <property type="term" value="F:magnesium ion binding"/>
    <property type="evidence" value="ECO:0007669"/>
    <property type="project" value="UniProtKB-ARBA"/>
</dbReference>
<dbReference type="SUPFAM" id="SSF52518">
    <property type="entry name" value="Thiamin diphosphate-binding fold (THDP-binding)"/>
    <property type="match status" value="1"/>
</dbReference>
<dbReference type="EMBL" id="VMQU01000197">
    <property type="protein sequence ID" value="TVS77918.1"/>
    <property type="molecule type" value="Genomic_DNA"/>
</dbReference>
<evidence type="ECO:0000313" key="7">
    <source>
        <dbReference type="Proteomes" id="UP000320513"/>
    </source>
</evidence>
<keyword evidence="3" id="KW-0560">Oxidoreductase</keyword>
<gene>
    <name evidence="6" type="ORF">FPZ47_25995</name>
</gene>
<evidence type="ECO:0000256" key="3">
    <source>
        <dbReference type="ARBA" id="ARBA00023002"/>
    </source>
</evidence>
<dbReference type="Pfam" id="PF00676">
    <property type="entry name" value="E1_dh"/>
    <property type="match status" value="1"/>
</dbReference>
<dbReference type="InterPro" id="IPR029061">
    <property type="entry name" value="THDP-binding"/>
</dbReference>
<comment type="cofactor">
    <cofactor evidence="2">
        <name>thiamine diphosphate</name>
        <dbReference type="ChEBI" id="CHEBI:58937"/>
    </cofactor>
</comment>
<name>A0A557WXC7_9MYCO</name>
<protein>
    <submittedName>
        <fullName evidence="6">Thiamine pyrophosphate-dependent dehydrogenase E1 component subunit alpha</fullName>
    </submittedName>
</protein>
<keyword evidence="4" id="KW-0786">Thiamine pyrophosphate</keyword>
<evidence type="ECO:0000313" key="6">
    <source>
        <dbReference type="EMBL" id="TVS77918.1"/>
    </source>
</evidence>
<comment type="cofactor">
    <cofactor evidence="1">
        <name>Mg(2+)</name>
        <dbReference type="ChEBI" id="CHEBI:18420"/>
    </cofactor>
</comment>
<dbReference type="CDD" id="cd02000">
    <property type="entry name" value="TPP_E1_PDC_ADC_BCADC"/>
    <property type="match status" value="1"/>
</dbReference>
<dbReference type="AlphaFoldDB" id="A0A557WXC7"/>
<sequence>MFRTMALHRAVEDRMVSMYRQGELLGSLYTGHWHEAIAVGTAAALRASDFLAPLHRDLGAHLWRGVDPREVMASFLGKATSPTGGRDGTLHYGRLDLNIYNPPSHIPDNYPVATGAAFAFKYRHSDGVALAYCGDGSTGRGDFHEALNIAAVMDLPCVFVVENNQYSYSTPLRLTTKSPDFAIKASAYGMPGERVDGIDVVAVYEATLRAVARARSGQGPSLIEAVTMRMHGHAEHDPADYVPKELRDEWAKRDPLEEFAFKLQKLKFASDDEIATIKEESRQIAIDARAKALADPMPEPIAMEESVYAD</sequence>
<accession>A0A557WXC7</accession>
<dbReference type="GO" id="GO:0006086">
    <property type="term" value="P:pyruvate decarboxylation to acetyl-CoA"/>
    <property type="evidence" value="ECO:0007669"/>
    <property type="project" value="TreeGrafter"/>
</dbReference>
<feature type="domain" description="Dehydrogenase E1 component" evidence="5">
    <location>
        <begin position="3"/>
        <end position="300"/>
    </location>
</feature>
<dbReference type="InterPro" id="IPR001017">
    <property type="entry name" value="DH_E1"/>
</dbReference>
<reference evidence="6 7" key="1">
    <citation type="submission" date="2019-07" db="EMBL/GenBank/DDBJ databases">
        <title>New Mycobacterium species.</title>
        <authorList>
            <person name="Tortoli E."/>
            <person name="Ghielmetti G."/>
            <person name="Friedel U."/>
            <person name="Trovato A."/>
        </authorList>
    </citation>
    <scope>NUCLEOTIDE SEQUENCE [LARGE SCALE GENOMIC DNA]</scope>
    <source>
        <strain evidence="6 7">16-83</strain>
    </source>
</reference>
<dbReference type="GO" id="GO:0004739">
    <property type="term" value="F:pyruvate dehydrogenase (acetyl-transferring) activity"/>
    <property type="evidence" value="ECO:0007669"/>
    <property type="project" value="TreeGrafter"/>
</dbReference>
<evidence type="ECO:0000256" key="1">
    <source>
        <dbReference type="ARBA" id="ARBA00001946"/>
    </source>
</evidence>
<organism evidence="6 7">
    <name type="scientific">Mycobacterium helveticum</name>
    <dbReference type="NCBI Taxonomy" id="2592811"/>
    <lineage>
        <taxon>Bacteria</taxon>
        <taxon>Bacillati</taxon>
        <taxon>Actinomycetota</taxon>
        <taxon>Actinomycetes</taxon>
        <taxon>Mycobacteriales</taxon>
        <taxon>Mycobacteriaceae</taxon>
        <taxon>Mycobacterium</taxon>
    </lineage>
</organism>
<dbReference type="InterPro" id="IPR050642">
    <property type="entry name" value="PDH_E1_Alpha_Subunit"/>
</dbReference>
<dbReference type="PANTHER" id="PTHR11516:SF41">
    <property type="entry name" value="3-METHYL-2-OXOBUTANOATE DEHYDROGENASE SUBUNIT ALPHA"/>
    <property type="match status" value="1"/>
</dbReference>
<evidence type="ECO:0000256" key="2">
    <source>
        <dbReference type="ARBA" id="ARBA00001964"/>
    </source>
</evidence>
<dbReference type="PANTHER" id="PTHR11516">
    <property type="entry name" value="PYRUVATE DEHYDROGENASE E1 COMPONENT, ALPHA SUBUNIT BACTERIAL AND ORGANELLAR"/>
    <property type="match status" value="1"/>
</dbReference>
<evidence type="ECO:0000256" key="4">
    <source>
        <dbReference type="ARBA" id="ARBA00023052"/>
    </source>
</evidence>